<dbReference type="EMBL" id="CP045702">
    <property type="protein sequence ID" value="QNE76347.1"/>
    <property type="molecule type" value="Genomic_DNA"/>
</dbReference>
<dbReference type="InterPro" id="IPR056238">
    <property type="entry name" value="YunG-like"/>
</dbReference>
<sequence length="132" mass="15016">MEPLLLADLEAAIRSSWDADTTTPVHRPHWNPDNPARDQCGVTAMVVNDLLGGELIRGEVRVDGVQTDFHWWNRLGMGIEIDLTREQFGPQEIVTGGTVVPRPAEIVRLREEYELLRGRVLERLRGQVRLRV</sequence>
<proteinExistence type="predicted"/>
<reference evidence="2" key="1">
    <citation type="submission" date="2019-10" db="EMBL/GenBank/DDBJ databases">
        <title>Antimicrobial potential of Antarctic Bacteria.</title>
        <authorList>
            <person name="Benaud N."/>
            <person name="Edwards R.J."/>
            <person name="Ferrari B.C."/>
        </authorList>
    </citation>
    <scope>NUCLEOTIDE SEQUENCE [LARGE SCALE GENOMIC DNA]</scope>
    <source>
        <strain evidence="2">NBSH44</strain>
    </source>
</reference>
<protein>
    <submittedName>
        <fullName evidence="1">Uncharacterized protein</fullName>
    </submittedName>
</protein>
<accession>A0A7G7BLY2</accession>
<dbReference type="Pfam" id="PF24585">
    <property type="entry name" value="YunG"/>
    <property type="match status" value="1"/>
</dbReference>
<dbReference type="Proteomes" id="UP000515307">
    <property type="component" value="Chromosome"/>
</dbReference>
<gene>
    <name evidence="1" type="ORF">F0344_18475</name>
</gene>
<organism evidence="1 2">
    <name type="scientific">Streptomyces finlayi</name>
    <dbReference type="NCBI Taxonomy" id="67296"/>
    <lineage>
        <taxon>Bacteria</taxon>
        <taxon>Bacillati</taxon>
        <taxon>Actinomycetota</taxon>
        <taxon>Actinomycetes</taxon>
        <taxon>Kitasatosporales</taxon>
        <taxon>Streptomycetaceae</taxon>
        <taxon>Streptomyces</taxon>
    </lineage>
</organism>
<evidence type="ECO:0000313" key="1">
    <source>
        <dbReference type="EMBL" id="QNE76347.1"/>
    </source>
</evidence>
<dbReference type="KEGG" id="sfiy:F0344_18475"/>
<dbReference type="AlphaFoldDB" id="A0A7G7BLY2"/>
<dbReference type="RefSeq" id="WP_185299832.1">
    <property type="nucleotide sequence ID" value="NZ_CP045702.1"/>
</dbReference>
<evidence type="ECO:0000313" key="2">
    <source>
        <dbReference type="Proteomes" id="UP000515307"/>
    </source>
</evidence>
<keyword evidence="2" id="KW-1185">Reference proteome</keyword>
<name>A0A7G7BLY2_9ACTN</name>